<dbReference type="PANTHER" id="PTHR30204:SF93">
    <property type="entry name" value="HTH MERR-TYPE DOMAIN-CONTAINING PROTEIN"/>
    <property type="match status" value="1"/>
</dbReference>
<dbReference type="RefSeq" id="WP_345508957.1">
    <property type="nucleotide sequence ID" value="NZ_BAABIW010000026.1"/>
</dbReference>
<dbReference type="InterPro" id="IPR000551">
    <property type="entry name" value="MerR-type_HTH_dom"/>
</dbReference>
<dbReference type="SUPFAM" id="SSF46955">
    <property type="entry name" value="Putative DNA-binding domain"/>
    <property type="match status" value="1"/>
</dbReference>
<evidence type="ECO:0000313" key="3">
    <source>
        <dbReference type="EMBL" id="GAA5035074.1"/>
    </source>
</evidence>
<dbReference type="SMART" id="SM00422">
    <property type="entry name" value="HTH_MERR"/>
    <property type="match status" value="1"/>
</dbReference>
<name>A0ABP9JMH7_9MICO</name>
<dbReference type="InterPro" id="IPR047057">
    <property type="entry name" value="MerR_fam"/>
</dbReference>
<keyword evidence="4" id="KW-1185">Reference proteome</keyword>
<protein>
    <submittedName>
        <fullName evidence="3">MerR family transcriptional regulator</fullName>
    </submittedName>
</protein>
<gene>
    <name evidence="3" type="ORF">GCM10023258_36570</name>
</gene>
<reference evidence="4" key="1">
    <citation type="journal article" date="2019" name="Int. J. Syst. Evol. Microbiol.">
        <title>The Global Catalogue of Microorganisms (GCM) 10K type strain sequencing project: providing services to taxonomists for standard genome sequencing and annotation.</title>
        <authorList>
            <consortium name="The Broad Institute Genomics Platform"/>
            <consortium name="The Broad Institute Genome Sequencing Center for Infectious Disease"/>
            <person name="Wu L."/>
            <person name="Ma J."/>
        </authorList>
    </citation>
    <scope>NUCLEOTIDE SEQUENCE [LARGE SCALE GENOMIC DNA]</scope>
    <source>
        <strain evidence="4">JCM 17687</strain>
    </source>
</reference>
<dbReference type="PANTHER" id="PTHR30204">
    <property type="entry name" value="REDOX-CYCLING DRUG-SENSING TRANSCRIPTIONAL ACTIVATOR SOXR"/>
    <property type="match status" value="1"/>
</dbReference>
<evidence type="ECO:0000256" key="1">
    <source>
        <dbReference type="ARBA" id="ARBA00023125"/>
    </source>
</evidence>
<accession>A0ABP9JMH7</accession>
<feature type="domain" description="HTH merR-type" evidence="2">
    <location>
        <begin position="1"/>
        <end position="70"/>
    </location>
</feature>
<sequence length="256" mass="28220">MLTIGRLAAYAGVTVRAVRHYHQVGLLPEPQRDASGYRSYDAAAVVRLIRIRTLAEAGVPLARVRELLDADPATFADATATIDRQLRAQIKALEEHRRRISQLGSGDSLALPAEVVDYLDRLRATGAPEAVIAPERDAWILMAARWPDALPAMMADKVAQLDDPNVVRLYQLIGRIAEDWQDEELLGETADLMVELLEQASASGGLDRQDVISPDDAFIGLVDSFAEASHPVVPRLRALVAERGWTGWTRLEKRET</sequence>
<dbReference type="Gene3D" id="1.10.1660.10">
    <property type="match status" value="1"/>
</dbReference>
<dbReference type="Pfam" id="PF13411">
    <property type="entry name" value="MerR_1"/>
    <property type="match status" value="1"/>
</dbReference>
<organism evidence="3 4">
    <name type="scientific">Terrabacter aeriphilus</name>
    <dbReference type="NCBI Taxonomy" id="515662"/>
    <lineage>
        <taxon>Bacteria</taxon>
        <taxon>Bacillati</taxon>
        <taxon>Actinomycetota</taxon>
        <taxon>Actinomycetes</taxon>
        <taxon>Micrococcales</taxon>
        <taxon>Intrasporangiaceae</taxon>
        <taxon>Terrabacter</taxon>
    </lineage>
</organism>
<proteinExistence type="predicted"/>
<evidence type="ECO:0000259" key="2">
    <source>
        <dbReference type="PROSITE" id="PS50937"/>
    </source>
</evidence>
<dbReference type="InterPro" id="IPR009061">
    <property type="entry name" value="DNA-bd_dom_put_sf"/>
</dbReference>
<comment type="caution">
    <text evidence="3">The sequence shown here is derived from an EMBL/GenBank/DDBJ whole genome shotgun (WGS) entry which is preliminary data.</text>
</comment>
<dbReference type="PROSITE" id="PS50937">
    <property type="entry name" value="HTH_MERR_2"/>
    <property type="match status" value="1"/>
</dbReference>
<dbReference type="PRINTS" id="PR00040">
    <property type="entry name" value="HTHMERR"/>
</dbReference>
<dbReference type="EMBL" id="BAABIW010000026">
    <property type="protein sequence ID" value="GAA5035074.1"/>
    <property type="molecule type" value="Genomic_DNA"/>
</dbReference>
<evidence type="ECO:0000313" key="4">
    <source>
        <dbReference type="Proteomes" id="UP001500427"/>
    </source>
</evidence>
<dbReference type="Proteomes" id="UP001500427">
    <property type="component" value="Unassembled WGS sequence"/>
</dbReference>
<keyword evidence="1" id="KW-0238">DNA-binding</keyword>
<dbReference type="CDD" id="cd00592">
    <property type="entry name" value="HTH_MerR-like"/>
    <property type="match status" value="1"/>
</dbReference>